<feature type="compositionally biased region" description="Polar residues" evidence="1">
    <location>
        <begin position="516"/>
        <end position="532"/>
    </location>
</feature>
<evidence type="ECO:0000313" key="3">
    <source>
        <dbReference type="Proteomes" id="UP000030693"/>
    </source>
</evidence>
<feature type="compositionally biased region" description="Gly residues" evidence="1">
    <location>
        <begin position="537"/>
        <end position="551"/>
    </location>
</feature>
<reference evidence="2" key="1">
    <citation type="submission" date="2013-04" db="EMBL/GenBank/DDBJ databases">
        <title>The Genome Sequence of Fonticula alba ATCC 38817.</title>
        <authorList>
            <consortium name="The Broad Institute Genomics Platform"/>
            <person name="Russ C."/>
            <person name="Cuomo C."/>
            <person name="Burger G."/>
            <person name="Gray M.W."/>
            <person name="Holland P.W.H."/>
            <person name="King N."/>
            <person name="Lang F.B.F."/>
            <person name="Roger A.J."/>
            <person name="Ruiz-Trillo I."/>
            <person name="Brown M."/>
            <person name="Walker B."/>
            <person name="Young S."/>
            <person name="Zeng Q."/>
            <person name="Gargeya S."/>
            <person name="Fitzgerald M."/>
            <person name="Haas B."/>
            <person name="Abouelleil A."/>
            <person name="Allen A.W."/>
            <person name="Alvarado L."/>
            <person name="Arachchi H.M."/>
            <person name="Berlin A.M."/>
            <person name="Chapman S.B."/>
            <person name="Gainer-Dewar J."/>
            <person name="Goldberg J."/>
            <person name="Griggs A."/>
            <person name="Gujja S."/>
            <person name="Hansen M."/>
            <person name="Howarth C."/>
            <person name="Imamovic A."/>
            <person name="Ireland A."/>
            <person name="Larimer J."/>
            <person name="McCowan C."/>
            <person name="Murphy C."/>
            <person name="Pearson M."/>
            <person name="Poon T.W."/>
            <person name="Priest M."/>
            <person name="Roberts A."/>
            <person name="Saif S."/>
            <person name="Shea T."/>
            <person name="Sisk P."/>
            <person name="Sykes S."/>
            <person name="Wortman J."/>
            <person name="Nusbaum C."/>
            <person name="Birren B."/>
        </authorList>
    </citation>
    <scope>NUCLEOTIDE SEQUENCE [LARGE SCALE GENOMIC DNA]</scope>
    <source>
        <strain evidence="2">ATCC 38817</strain>
    </source>
</reference>
<name>A0A058Z0R2_FONAL</name>
<dbReference type="SUPFAM" id="SSF48371">
    <property type="entry name" value="ARM repeat"/>
    <property type="match status" value="1"/>
</dbReference>
<evidence type="ECO:0000313" key="2">
    <source>
        <dbReference type="EMBL" id="KCV67478.1"/>
    </source>
</evidence>
<accession>A0A058Z0R2</accession>
<organism evidence="2">
    <name type="scientific">Fonticula alba</name>
    <name type="common">Slime mold</name>
    <dbReference type="NCBI Taxonomy" id="691883"/>
    <lineage>
        <taxon>Eukaryota</taxon>
        <taxon>Rotosphaerida</taxon>
        <taxon>Fonticulaceae</taxon>
        <taxon>Fonticula</taxon>
    </lineage>
</organism>
<dbReference type="InterPro" id="IPR011989">
    <property type="entry name" value="ARM-like"/>
</dbReference>
<evidence type="ECO:0000256" key="1">
    <source>
        <dbReference type="SAM" id="MobiDB-lite"/>
    </source>
</evidence>
<dbReference type="GeneID" id="20530725"/>
<feature type="non-terminal residue" evidence="2">
    <location>
        <position position="691"/>
    </location>
</feature>
<dbReference type="Proteomes" id="UP000030693">
    <property type="component" value="Unassembled WGS sequence"/>
</dbReference>
<proteinExistence type="predicted"/>
<feature type="region of interest" description="Disordered" evidence="1">
    <location>
        <begin position="515"/>
        <end position="613"/>
    </location>
</feature>
<keyword evidence="3" id="KW-1185">Reference proteome</keyword>
<gene>
    <name evidence="2" type="ORF">H696_06000</name>
</gene>
<protein>
    <submittedName>
        <fullName evidence="2">Uncharacterized protein</fullName>
    </submittedName>
</protein>
<dbReference type="InterPro" id="IPR016024">
    <property type="entry name" value="ARM-type_fold"/>
</dbReference>
<dbReference type="EMBL" id="KB932217">
    <property type="protein sequence ID" value="KCV67478.1"/>
    <property type="molecule type" value="Genomic_DNA"/>
</dbReference>
<feature type="compositionally biased region" description="Low complexity" evidence="1">
    <location>
        <begin position="573"/>
        <end position="587"/>
    </location>
</feature>
<dbReference type="AlphaFoldDB" id="A0A058Z0R2"/>
<sequence length="691" mass="72964">MGSLECADPAPTGVEAAMRLADAVEAGTEAPSVGLLERLKELADDPAAAVHACRALAAVAQRSQTAGRMVNRAVFLRARAFATSSDPQVVGFSAWALAGLALNAECNPPGGNEAILRHLRSLAERPGRTGPTHTAVAMGLAHLALNESFSSGHWEDMVACAERLLRRPDLGAEGCSWLALGLSLVAVHAPRQSTGPFARRLLEMLSAVLELGLEQGLGAVDVARHVGRGLERLLAPSSLYLPEVNHALFCAVLRVAAVARDDMDLQDSVARCFGHLSVGAVTNSSQLNGQLLQASLALSRRMVGILSAETQALRCVVGIARNSRDNRPVVNWLLMREILAAVRRGRGHEEMEIFALAGLGQLAWNSHNNGSRMNRLTMRALLDYTHRPVDDVKVQRFLSIALGHLAINSLHNRQSFNVLILRQLRLAIARAPDDFDTQEYAIAALANLCGSATRNCPRMNAALFQALSLQDAYDAAHFHNRRLLGMMLLANNGTACGASGACLVSSLFSPRLPLGFNTSRRSSPGQPASAQHPSGGAHRGPGAGLRRGPGGARIRPARGGPLGASCPRQRPSGQWPPGRGAGQPPGALCRGSVRGSRADQGPGGDREQCGQKCPRPECASAGAAGRAVGPGGRGGCVFAGIPDIGRHAPWHDAGRSYVCVCLCVCVYLGLVRAIAPSRPTLAFRNTPFRAV</sequence>
<dbReference type="Gene3D" id="1.25.10.10">
    <property type="entry name" value="Leucine-rich Repeat Variant"/>
    <property type="match status" value="1"/>
</dbReference>
<dbReference type="RefSeq" id="XP_009498039.1">
    <property type="nucleotide sequence ID" value="XM_009499764.1"/>
</dbReference>